<organism evidence="7 8">
    <name type="scientific">Salvia divinorum</name>
    <name type="common">Maria pastora</name>
    <name type="synonym">Diviner's sage</name>
    <dbReference type="NCBI Taxonomy" id="28513"/>
    <lineage>
        <taxon>Eukaryota</taxon>
        <taxon>Viridiplantae</taxon>
        <taxon>Streptophyta</taxon>
        <taxon>Embryophyta</taxon>
        <taxon>Tracheophyta</taxon>
        <taxon>Spermatophyta</taxon>
        <taxon>Magnoliopsida</taxon>
        <taxon>eudicotyledons</taxon>
        <taxon>Gunneridae</taxon>
        <taxon>Pentapetalae</taxon>
        <taxon>asterids</taxon>
        <taxon>lamiids</taxon>
        <taxon>Lamiales</taxon>
        <taxon>Lamiaceae</taxon>
        <taxon>Nepetoideae</taxon>
        <taxon>Mentheae</taxon>
        <taxon>Salviinae</taxon>
        <taxon>Salvia</taxon>
        <taxon>Salvia subgen. Calosphace</taxon>
    </lineage>
</organism>
<feature type="region of interest" description="Disordered" evidence="3">
    <location>
        <begin position="608"/>
        <end position="632"/>
    </location>
</feature>
<feature type="compositionally biased region" description="Polar residues" evidence="3">
    <location>
        <begin position="977"/>
        <end position="992"/>
    </location>
</feature>
<feature type="compositionally biased region" description="Acidic residues" evidence="3">
    <location>
        <begin position="488"/>
        <end position="502"/>
    </location>
</feature>
<dbReference type="PANTHER" id="PTHR22999:SF28">
    <property type="entry name" value="PHOX (PX) DOMAIN-CONTAINING PROTEIN"/>
    <property type="match status" value="1"/>
</dbReference>
<feature type="compositionally biased region" description="Polar residues" evidence="3">
    <location>
        <begin position="623"/>
        <end position="632"/>
    </location>
</feature>
<dbReference type="GO" id="GO:0005768">
    <property type="term" value="C:endosome"/>
    <property type="evidence" value="ECO:0007669"/>
    <property type="project" value="UniProtKB-ARBA"/>
</dbReference>
<comment type="subcellular location">
    <subcellularLocation>
        <location evidence="1">Cytoplasm</location>
    </subcellularLocation>
</comment>
<dbReference type="SMART" id="SM00312">
    <property type="entry name" value="PX"/>
    <property type="match status" value="1"/>
</dbReference>
<dbReference type="InterPro" id="IPR003114">
    <property type="entry name" value="Phox_assoc"/>
</dbReference>
<feature type="region of interest" description="Disordered" evidence="3">
    <location>
        <begin position="963"/>
        <end position="995"/>
    </location>
</feature>
<keyword evidence="4" id="KW-0472">Membrane</keyword>
<evidence type="ECO:0000313" key="7">
    <source>
        <dbReference type="EMBL" id="KAL1551546.1"/>
    </source>
</evidence>
<evidence type="ECO:0000313" key="8">
    <source>
        <dbReference type="Proteomes" id="UP001567538"/>
    </source>
</evidence>
<dbReference type="Pfam" id="PF02194">
    <property type="entry name" value="PXA"/>
    <property type="match status" value="1"/>
</dbReference>
<dbReference type="EMBL" id="JBEAFC010000007">
    <property type="protein sequence ID" value="KAL1551546.1"/>
    <property type="molecule type" value="Genomic_DNA"/>
</dbReference>
<dbReference type="Proteomes" id="UP001567538">
    <property type="component" value="Unassembled WGS sequence"/>
</dbReference>
<evidence type="ECO:0000256" key="4">
    <source>
        <dbReference type="SAM" id="Phobius"/>
    </source>
</evidence>
<dbReference type="InterPro" id="IPR013937">
    <property type="entry name" value="Sorting_nexin_C"/>
</dbReference>
<keyword evidence="2" id="KW-0963">Cytoplasm</keyword>
<feature type="compositionally biased region" description="Basic and acidic residues" evidence="3">
    <location>
        <begin position="840"/>
        <end position="865"/>
    </location>
</feature>
<dbReference type="InterPro" id="IPR001683">
    <property type="entry name" value="PX_dom"/>
</dbReference>
<feature type="compositionally biased region" description="Basic residues" evidence="3">
    <location>
        <begin position="562"/>
        <end position="575"/>
    </location>
</feature>
<dbReference type="Pfam" id="PF08628">
    <property type="entry name" value="Nexin_C"/>
    <property type="match status" value="1"/>
</dbReference>
<feature type="compositionally biased region" description="Basic and acidic residues" evidence="3">
    <location>
        <begin position="469"/>
        <end position="487"/>
    </location>
</feature>
<feature type="region of interest" description="Disordered" evidence="3">
    <location>
        <begin position="424"/>
        <end position="505"/>
    </location>
</feature>
<evidence type="ECO:0000259" key="5">
    <source>
        <dbReference type="PROSITE" id="PS50195"/>
    </source>
</evidence>
<proteinExistence type="predicted"/>
<evidence type="ECO:0000256" key="2">
    <source>
        <dbReference type="ARBA" id="ARBA00022490"/>
    </source>
</evidence>
<feature type="transmembrane region" description="Helical" evidence="4">
    <location>
        <begin position="21"/>
        <end position="37"/>
    </location>
</feature>
<feature type="region of interest" description="Disordered" evidence="3">
    <location>
        <begin position="538"/>
        <end position="581"/>
    </location>
</feature>
<dbReference type="PROSITE" id="PS51207">
    <property type="entry name" value="PXA"/>
    <property type="match status" value="1"/>
</dbReference>
<feature type="domain" description="PXA" evidence="6">
    <location>
        <begin position="107"/>
        <end position="290"/>
    </location>
</feature>
<dbReference type="PROSITE" id="PS50195">
    <property type="entry name" value="PX"/>
    <property type="match status" value="1"/>
</dbReference>
<dbReference type="SMART" id="SM00313">
    <property type="entry name" value="PXA"/>
    <property type="match status" value="1"/>
</dbReference>
<feature type="compositionally biased region" description="Polar residues" evidence="3">
    <location>
        <begin position="433"/>
        <end position="447"/>
    </location>
</feature>
<keyword evidence="4" id="KW-1133">Transmembrane helix</keyword>
<evidence type="ECO:0000259" key="6">
    <source>
        <dbReference type="PROSITE" id="PS51207"/>
    </source>
</evidence>
<feature type="region of interest" description="Disordered" evidence="3">
    <location>
        <begin position="817"/>
        <end position="878"/>
    </location>
</feature>
<gene>
    <name evidence="7" type="ORF">AAHA92_19374</name>
</gene>
<feature type="region of interest" description="Disordered" evidence="3">
    <location>
        <begin position="296"/>
        <end position="327"/>
    </location>
</feature>
<dbReference type="InterPro" id="IPR036871">
    <property type="entry name" value="PX_dom_sf"/>
</dbReference>
<sequence>MSSSEVKGVSVRDLVEEAKKRIVFVIVSVVGLSYLMSLTSSTVLVNLPAALLLIIILRYLSLDIDIRRKSATYNSKQTSANISSDKNPLKSLRVETERSDWKHNVNSPVVEDAIDQFTRHIVSEWVTNLWYSRITPDRQGPEEIVLIMNGVLGVISNRMRNINLIDLLTRDIIKIVCRRLELFRATKTKIERHQSKFLTIEERDIELKSLLAAENKLHPILFSAEAEHKVLQHVVDGLIVLTFRAEDLRCSVFRYIIRELLACVVIRPVLNLANPRFVNERIESFVISRKVEKGSVVTNTTSESRTNAPQRVPSDHSTQTADPSVKGVELVQLKKGEKKEVNSHKSDAMNGELLSKDPLLAMDTQSTRSWNSFPDTHNEEDRGLQRELSGGEWANALDVFSRRKTEALAPEHFENMWTMGRGYRRKEDRDTLSDPSQRNSVSNSVMQKNGLLPQKKKEKSITVNTMGKDLLESGYNRKLEEDNAESLREEEDLESVPSDEAESWSSSYTVEDDMNNAMGLDSPGVKVWDGKNKRNFSHIHHPLETSGRHKSTRTKSSLLHSTLKRTKSAKKRSRSSTHNGQVWQEVNRTSYLLEEGQDVLNHSKVTAKLGDSSEDSEAELLGRTNSGATTSSSMSYASLTESQSLAANSAKTSLIADSYFKLRCEVLGANIVKSGSKTFAVYCISVTDMNSHSWSIKRRYQHFVELHRRLKEFPEYNLHLPPKHFLSTGLDVFVIQERCKLLDQYLKKLLQFPTISCSIEVWDFLSVDSQMYIFSDSLSIIDTLSVDVDETVRPKVKDYRDNVGPVYDQLSSKKEILSHGNQDSTSRIKGDQATDGSGLKGKEQKNIKRSTNFEKTVDRDHEKSHSLAAEDSSDPMLPSEWVPPNLNVPVFDLVDVILQLKDGGWIRRKAFWVAKQVLQLGMGDAFDDWLIEKIQRLRRGSVVASGIRRLEKILWPDGIFITKHPRRQRPPPDTPSPVDQSSAPYSSPQKGDTPTLEEIKQQDAERLAKFVYELMIDKAPAAIVGLVGRKEYEQCAKDLYYFIQSSVFMKQLAFDLLELLLVSSFPELDHVFRELDQDKEKFGKPS</sequence>
<dbReference type="PANTHER" id="PTHR22999">
    <property type="entry name" value="PX SERINE/THREONINE KINASE PXK"/>
    <property type="match status" value="1"/>
</dbReference>
<evidence type="ECO:0000256" key="1">
    <source>
        <dbReference type="ARBA" id="ARBA00004496"/>
    </source>
</evidence>
<dbReference type="InterPro" id="IPR051837">
    <property type="entry name" value="SortingNexin/PXDomain-PKLike"/>
</dbReference>
<keyword evidence="4" id="KW-0812">Transmembrane</keyword>
<name>A0ABD1H9D2_SALDI</name>
<evidence type="ECO:0000256" key="3">
    <source>
        <dbReference type="SAM" id="MobiDB-lite"/>
    </source>
</evidence>
<reference evidence="7 8" key="1">
    <citation type="submission" date="2024-06" db="EMBL/GenBank/DDBJ databases">
        <title>A chromosome level genome sequence of Diviner's sage (Salvia divinorum).</title>
        <authorList>
            <person name="Ford S.A."/>
            <person name="Ro D.-K."/>
            <person name="Ness R.W."/>
            <person name="Phillips M.A."/>
        </authorList>
    </citation>
    <scope>NUCLEOTIDE SEQUENCE [LARGE SCALE GENOMIC DNA]</scope>
    <source>
        <strain evidence="7">SAF-2024a</strain>
        <tissue evidence="7">Leaf</tissue>
    </source>
</reference>
<dbReference type="Pfam" id="PF00787">
    <property type="entry name" value="PX"/>
    <property type="match status" value="1"/>
</dbReference>
<feature type="compositionally biased region" description="Polar residues" evidence="3">
    <location>
        <begin position="296"/>
        <end position="322"/>
    </location>
</feature>
<dbReference type="SUPFAM" id="SSF64268">
    <property type="entry name" value="PX domain"/>
    <property type="match status" value="1"/>
</dbReference>
<protein>
    <submittedName>
        <fullName evidence="7">Uncharacterized protein</fullName>
    </submittedName>
</protein>
<dbReference type="GO" id="GO:0016020">
    <property type="term" value="C:membrane"/>
    <property type="evidence" value="ECO:0007669"/>
    <property type="project" value="UniProtKB-ARBA"/>
</dbReference>
<feature type="domain" description="PX" evidence="5">
    <location>
        <begin position="660"/>
        <end position="772"/>
    </location>
</feature>
<comment type="caution">
    <text evidence="7">The sequence shown here is derived from an EMBL/GenBank/DDBJ whole genome shotgun (WGS) entry which is preliminary data.</text>
</comment>
<dbReference type="Gene3D" id="3.30.1520.10">
    <property type="entry name" value="Phox-like domain"/>
    <property type="match status" value="1"/>
</dbReference>
<dbReference type="AlphaFoldDB" id="A0ABD1H9D2"/>
<keyword evidence="8" id="KW-1185">Reference proteome</keyword>
<accession>A0ABD1H9D2</accession>